<gene>
    <name evidence="3" type="ORF">BJ998_006740</name>
</gene>
<dbReference type="InterPro" id="IPR015590">
    <property type="entry name" value="Aldehyde_DH_dom"/>
</dbReference>
<dbReference type="Pfam" id="PF00171">
    <property type="entry name" value="Aldedh"/>
    <property type="match status" value="1"/>
</dbReference>
<dbReference type="SUPFAM" id="SSF53720">
    <property type="entry name" value="ALDH-like"/>
    <property type="match status" value="1"/>
</dbReference>
<organism evidence="3 4">
    <name type="scientific">Kutzneria kofuensis</name>
    <dbReference type="NCBI Taxonomy" id="103725"/>
    <lineage>
        <taxon>Bacteria</taxon>
        <taxon>Bacillati</taxon>
        <taxon>Actinomycetota</taxon>
        <taxon>Actinomycetes</taxon>
        <taxon>Pseudonocardiales</taxon>
        <taxon>Pseudonocardiaceae</taxon>
        <taxon>Kutzneria</taxon>
    </lineage>
</organism>
<dbReference type="InterPro" id="IPR016161">
    <property type="entry name" value="Ald_DH/histidinol_DH"/>
</dbReference>
<reference evidence="3 4" key="1">
    <citation type="submission" date="2020-08" db="EMBL/GenBank/DDBJ databases">
        <title>Sequencing the genomes of 1000 actinobacteria strains.</title>
        <authorList>
            <person name="Klenk H.-P."/>
        </authorList>
    </citation>
    <scope>NUCLEOTIDE SEQUENCE [LARGE SCALE GENOMIC DNA]</scope>
    <source>
        <strain evidence="3 4">DSM 43851</strain>
    </source>
</reference>
<keyword evidence="4" id="KW-1185">Reference proteome</keyword>
<dbReference type="Gene3D" id="3.40.605.10">
    <property type="entry name" value="Aldehyde Dehydrogenase, Chain A, domain 1"/>
    <property type="match status" value="1"/>
</dbReference>
<evidence type="ECO:0000313" key="4">
    <source>
        <dbReference type="Proteomes" id="UP000585638"/>
    </source>
</evidence>
<dbReference type="RefSeq" id="WP_184867325.1">
    <property type="nucleotide sequence ID" value="NZ_BAAAWY010000098.1"/>
</dbReference>
<evidence type="ECO:0000259" key="2">
    <source>
        <dbReference type="Pfam" id="PF00171"/>
    </source>
</evidence>
<keyword evidence="1" id="KW-0560">Oxidoreductase</keyword>
<evidence type="ECO:0000256" key="1">
    <source>
        <dbReference type="ARBA" id="ARBA00023002"/>
    </source>
</evidence>
<feature type="domain" description="Aldehyde dehydrogenase" evidence="2">
    <location>
        <begin position="42"/>
        <end position="273"/>
    </location>
</feature>
<dbReference type="EMBL" id="JACHIR010000001">
    <property type="protein sequence ID" value="MBB5895544.1"/>
    <property type="molecule type" value="Genomic_DNA"/>
</dbReference>
<dbReference type="GO" id="GO:0016491">
    <property type="term" value="F:oxidoreductase activity"/>
    <property type="evidence" value="ECO:0007669"/>
    <property type="project" value="UniProtKB-KW"/>
</dbReference>
<proteinExistence type="predicted"/>
<dbReference type="Proteomes" id="UP000585638">
    <property type="component" value="Unassembled WGS sequence"/>
</dbReference>
<evidence type="ECO:0000313" key="3">
    <source>
        <dbReference type="EMBL" id="MBB5895544.1"/>
    </source>
</evidence>
<dbReference type="AlphaFoldDB" id="A0A7W9KMZ2"/>
<accession>A0A7W9KMZ2</accession>
<dbReference type="InterPro" id="IPR016162">
    <property type="entry name" value="Ald_DH_N"/>
</dbReference>
<protein>
    <submittedName>
        <fullName evidence="3">Acyl-CoA reductase-like NAD-dependent aldehyde dehydrogenase</fullName>
    </submittedName>
</protein>
<sequence length="444" mass="47275">MFTVDALGPSGPYRARKQLVITDVTGGEVASVSLVPRLFVTRTMSALHKASAMPLADRRRALTIAGSLFAEDSADYVELVTRVSGLPRADIQFAAETVAQACGSAYEAACQGRPVGACESVVDEGGVWTRRGSVFAVHAAGNHPAVHSLWLQALALGYRVAVRPSRREPFTPYRLISALRTAGFGDDQVVLLPCEHDVADEILRSADLGMVYGGDEVIAKYGSNPRVLPQGPGRSKVLVTDDWEPALDVIVSSIAHHGGVGCINATGVLIEGDPAPLATALAARLSALPDSVLPRYPLAGALALRDHLAKRATGTQPLLGADQLVTDLGDGSAVIRPALHLLPSADAPQLGAELPFPCAWVAPWNRADIAPLRNTLVLTAITRDEELIADLLDEPTIANLYVGNRPTHYFHPQLPHDSYLSDFLMRTKAVARTPGESRSGTHRM</sequence>
<comment type="caution">
    <text evidence="3">The sequence shown here is derived from an EMBL/GenBank/DDBJ whole genome shotgun (WGS) entry which is preliminary data.</text>
</comment>
<name>A0A7W9KMZ2_9PSEU</name>